<comment type="caution">
    <text evidence="2">The sequence shown here is derived from an EMBL/GenBank/DDBJ whole genome shotgun (WGS) entry which is preliminary data.</text>
</comment>
<gene>
    <name evidence="2" type="ORF">RM590_31335</name>
</gene>
<reference evidence="3" key="1">
    <citation type="submission" date="2023-07" db="EMBL/GenBank/DDBJ databases">
        <title>30 novel species of actinomycetes from the DSMZ collection.</title>
        <authorList>
            <person name="Nouioui I."/>
        </authorList>
    </citation>
    <scope>NUCLEOTIDE SEQUENCE [LARGE SCALE GENOMIC DNA]</scope>
    <source>
        <strain evidence="3">DSM 44938</strain>
    </source>
</reference>
<feature type="domain" description="Thiopeptide-type bacteriocin biosynthesis" evidence="1">
    <location>
        <begin position="72"/>
        <end position="329"/>
    </location>
</feature>
<dbReference type="NCBIfam" id="TIGR03891">
    <property type="entry name" value="thiopep_ocin"/>
    <property type="match status" value="1"/>
</dbReference>
<protein>
    <submittedName>
        <fullName evidence="2">Thiopeptide-type bacteriocin biosynthesis protein</fullName>
    </submittedName>
</protein>
<evidence type="ECO:0000313" key="2">
    <source>
        <dbReference type="EMBL" id="MDT0347043.1"/>
    </source>
</evidence>
<name>A0ABU2MZG1_9ACTN</name>
<dbReference type="Proteomes" id="UP001183246">
    <property type="component" value="Unassembled WGS sequence"/>
</dbReference>
<dbReference type="InterPro" id="IPR023809">
    <property type="entry name" value="Thiopep_bacteriocin_synth_dom"/>
</dbReference>
<accession>A0ABU2MZG1</accession>
<dbReference type="Pfam" id="PF14028">
    <property type="entry name" value="Lant_dehydr_C"/>
    <property type="match status" value="1"/>
</dbReference>
<sequence>MPADRLNRASDSEHRTTLDRTVRALLDVLSGAPLDTAAAHAGMEPTDLATAVSIYHQAGRQALEQQTATPDWWQLYVQFTDWQDAEKTAAHHLAPLMHRAETNGDITAWWFIRKHPCWRLRLRIHPRSGAKTGIGTAMEQLVADNRIARWWTGIYEPETAAFGGTATMTVAHDLFHTDSHAILSLHGHGGAALGRRELSILLCTILMRAAGLEWYEMGDVWHRVAAERPLPADIPPNRIRRMVEDLRQLMLADTALDGPMLGPDGPAAFAAAWATAFRRTGKILGAAAREGTLDRGLRHVLAYHVIFHWNRLGLPAHTQSVLAAAARSAAL</sequence>
<dbReference type="EMBL" id="JAVREL010000026">
    <property type="protein sequence ID" value="MDT0347043.1"/>
    <property type="molecule type" value="Genomic_DNA"/>
</dbReference>
<keyword evidence="3" id="KW-1185">Reference proteome</keyword>
<dbReference type="RefSeq" id="WP_311708166.1">
    <property type="nucleotide sequence ID" value="NZ_JAVREL010000026.1"/>
</dbReference>
<evidence type="ECO:0000259" key="1">
    <source>
        <dbReference type="Pfam" id="PF14028"/>
    </source>
</evidence>
<proteinExistence type="predicted"/>
<organism evidence="2 3">
    <name type="scientific">Streptomyces litchfieldiae</name>
    <dbReference type="NCBI Taxonomy" id="3075543"/>
    <lineage>
        <taxon>Bacteria</taxon>
        <taxon>Bacillati</taxon>
        <taxon>Actinomycetota</taxon>
        <taxon>Actinomycetes</taxon>
        <taxon>Kitasatosporales</taxon>
        <taxon>Streptomycetaceae</taxon>
        <taxon>Streptomyces</taxon>
    </lineage>
</organism>
<evidence type="ECO:0000313" key="3">
    <source>
        <dbReference type="Proteomes" id="UP001183246"/>
    </source>
</evidence>